<dbReference type="GO" id="GO:0009014">
    <property type="term" value="F:succinyl-diaminopimelate desuccinylase activity"/>
    <property type="evidence" value="ECO:0007669"/>
    <property type="project" value="UniProtKB-EC"/>
</dbReference>
<gene>
    <name evidence="16" type="ORF">BUW47_10035</name>
</gene>
<evidence type="ECO:0000256" key="9">
    <source>
        <dbReference type="ARBA" id="ARBA00022801"/>
    </source>
</evidence>
<keyword evidence="7" id="KW-0028">Amino-acid biosynthesis</keyword>
<dbReference type="OrthoDB" id="9792335at2"/>
<keyword evidence="11" id="KW-0220">Diaminopimelate biosynthesis</keyword>
<dbReference type="InterPro" id="IPR010182">
    <property type="entry name" value="ArgE/DapE"/>
</dbReference>
<dbReference type="PROSITE" id="PS00759">
    <property type="entry name" value="ARGE_DAPE_CPG2_2"/>
    <property type="match status" value="1"/>
</dbReference>
<dbReference type="SUPFAM" id="SSF55031">
    <property type="entry name" value="Bacterial exopeptidase dimerisation domain"/>
    <property type="match status" value="1"/>
</dbReference>
<evidence type="ECO:0000256" key="7">
    <source>
        <dbReference type="ARBA" id="ARBA00022605"/>
    </source>
</evidence>
<evidence type="ECO:0000313" key="17">
    <source>
        <dbReference type="Proteomes" id="UP000185427"/>
    </source>
</evidence>
<evidence type="ECO:0000256" key="13">
    <source>
        <dbReference type="ARBA" id="ARBA00023285"/>
    </source>
</evidence>
<keyword evidence="9" id="KW-0378">Hydrolase</keyword>
<evidence type="ECO:0000256" key="1">
    <source>
        <dbReference type="ARBA" id="ARBA00001941"/>
    </source>
</evidence>
<dbReference type="Gene3D" id="3.40.630.10">
    <property type="entry name" value="Zn peptidases"/>
    <property type="match status" value="2"/>
</dbReference>
<comment type="cofactor">
    <cofactor evidence="1">
        <name>Co(2+)</name>
        <dbReference type="ChEBI" id="CHEBI:48828"/>
    </cofactor>
</comment>
<dbReference type="PANTHER" id="PTHR43808:SF8">
    <property type="entry name" value="PEPTIDASE M20 DIMERISATION DOMAIN-CONTAINING PROTEIN"/>
    <property type="match status" value="1"/>
</dbReference>
<dbReference type="UniPathway" id="UPA00034">
    <property type="reaction ID" value="UER00021"/>
</dbReference>
<reference evidence="16 17" key="1">
    <citation type="submission" date="2016-12" db="EMBL/GenBank/DDBJ databases">
        <title>Complete Genome Sequence of Lactobacillus fermentum Strain SNUV175, a Probiotic for Treatment of Bacterial Vaginosis.</title>
        <authorList>
            <person name="Lee S."/>
            <person name="You H.J."/>
            <person name="Kwon B."/>
            <person name="Ko G."/>
        </authorList>
    </citation>
    <scope>NUCLEOTIDE SEQUENCE [LARGE SCALE GENOMIC DNA]</scope>
    <source>
        <strain evidence="16 17">SNUV175</strain>
    </source>
</reference>
<evidence type="ECO:0000259" key="15">
    <source>
        <dbReference type="Pfam" id="PF07687"/>
    </source>
</evidence>
<dbReference type="InterPro" id="IPR002933">
    <property type="entry name" value="Peptidase_M20"/>
</dbReference>
<keyword evidence="13" id="KW-0170">Cobalt</keyword>
<dbReference type="GO" id="GO:0009089">
    <property type="term" value="P:lysine biosynthetic process via diaminopimelate"/>
    <property type="evidence" value="ECO:0007669"/>
    <property type="project" value="UniProtKB-UniPathway"/>
</dbReference>
<dbReference type="CDD" id="cd08659">
    <property type="entry name" value="M20_ArgE_DapE-like"/>
    <property type="match status" value="1"/>
</dbReference>
<evidence type="ECO:0000256" key="11">
    <source>
        <dbReference type="ARBA" id="ARBA00022915"/>
    </source>
</evidence>
<comment type="catalytic activity">
    <reaction evidence="14">
        <text>N-succinyl-(2S,6S)-2,6-diaminopimelate + H2O = (2S,6S)-2,6-diaminopimelate + succinate</text>
        <dbReference type="Rhea" id="RHEA:22608"/>
        <dbReference type="ChEBI" id="CHEBI:15377"/>
        <dbReference type="ChEBI" id="CHEBI:30031"/>
        <dbReference type="ChEBI" id="CHEBI:57609"/>
        <dbReference type="ChEBI" id="CHEBI:58087"/>
        <dbReference type="EC" id="3.5.1.18"/>
    </reaction>
</comment>
<dbReference type="GO" id="GO:0046872">
    <property type="term" value="F:metal ion binding"/>
    <property type="evidence" value="ECO:0007669"/>
    <property type="project" value="UniProtKB-KW"/>
</dbReference>
<protein>
    <recommendedName>
        <fullName evidence="6">Probable succinyl-diaminopimelate desuccinylase</fullName>
        <ecNumber evidence="5">3.5.1.18</ecNumber>
    </recommendedName>
</protein>
<dbReference type="NCBIfam" id="TIGR01910">
    <property type="entry name" value="DapE-ArgE"/>
    <property type="match status" value="1"/>
</dbReference>
<evidence type="ECO:0000256" key="3">
    <source>
        <dbReference type="ARBA" id="ARBA00005130"/>
    </source>
</evidence>
<keyword evidence="12" id="KW-0457">Lysine biosynthesis</keyword>
<dbReference type="InterPro" id="IPR001261">
    <property type="entry name" value="ArgE/DapE_CS"/>
</dbReference>
<dbReference type="InterPro" id="IPR036264">
    <property type="entry name" value="Bact_exopeptidase_dim_dom"/>
</dbReference>
<dbReference type="PANTHER" id="PTHR43808">
    <property type="entry name" value="ACETYLORNITHINE DEACETYLASE"/>
    <property type="match status" value="1"/>
</dbReference>
<accession>A0A1L7GXK5</accession>
<evidence type="ECO:0000256" key="12">
    <source>
        <dbReference type="ARBA" id="ARBA00023154"/>
    </source>
</evidence>
<keyword evidence="10" id="KW-0862">Zinc</keyword>
<evidence type="ECO:0000256" key="6">
    <source>
        <dbReference type="ARBA" id="ARBA00016853"/>
    </source>
</evidence>
<dbReference type="RefSeq" id="WP_075667655.1">
    <property type="nucleotide sequence ID" value="NZ_CP019030.1"/>
</dbReference>
<dbReference type="InterPro" id="IPR050072">
    <property type="entry name" value="Peptidase_M20A"/>
</dbReference>
<comment type="similarity">
    <text evidence="4">Belongs to the peptidase M20A family.</text>
</comment>
<proteinExistence type="inferred from homology"/>
<dbReference type="Pfam" id="PF07687">
    <property type="entry name" value="M20_dimer"/>
    <property type="match status" value="1"/>
</dbReference>
<keyword evidence="8" id="KW-0479">Metal-binding</keyword>
<evidence type="ECO:0000256" key="4">
    <source>
        <dbReference type="ARBA" id="ARBA00006247"/>
    </source>
</evidence>
<dbReference type="EMBL" id="CP019030">
    <property type="protein sequence ID" value="APU46718.1"/>
    <property type="molecule type" value="Genomic_DNA"/>
</dbReference>
<feature type="domain" description="Peptidase M20 dimerisation" evidence="15">
    <location>
        <begin position="175"/>
        <end position="279"/>
    </location>
</feature>
<name>A0A1L7GXK5_LIMFE</name>
<evidence type="ECO:0000256" key="2">
    <source>
        <dbReference type="ARBA" id="ARBA00001947"/>
    </source>
</evidence>
<comment type="cofactor">
    <cofactor evidence="2">
        <name>Zn(2+)</name>
        <dbReference type="ChEBI" id="CHEBI:29105"/>
    </cofactor>
</comment>
<dbReference type="EC" id="3.5.1.18" evidence="5"/>
<dbReference type="GO" id="GO:0019877">
    <property type="term" value="P:diaminopimelate biosynthetic process"/>
    <property type="evidence" value="ECO:0007669"/>
    <property type="project" value="UniProtKB-KW"/>
</dbReference>
<dbReference type="Pfam" id="PF01546">
    <property type="entry name" value="Peptidase_M20"/>
    <property type="match status" value="1"/>
</dbReference>
<dbReference type="PROSITE" id="PS00758">
    <property type="entry name" value="ARGE_DAPE_CPG2_1"/>
    <property type="match status" value="1"/>
</dbReference>
<dbReference type="NCBIfam" id="NF006365">
    <property type="entry name" value="PRK08588.1"/>
    <property type="match status" value="1"/>
</dbReference>
<dbReference type="SUPFAM" id="SSF53187">
    <property type="entry name" value="Zn-dependent exopeptidases"/>
    <property type="match status" value="1"/>
</dbReference>
<dbReference type="AlphaFoldDB" id="A0A1L7GXK5"/>
<dbReference type="Gene3D" id="3.30.70.360">
    <property type="match status" value="1"/>
</dbReference>
<evidence type="ECO:0000256" key="10">
    <source>
        <dbReference type="ARBA" id="ARBA00022833"/>
    </source>
</evidence>
<organism evidence="16 17">
    <name type="scientific">Limosilactobacillus fermentum</name>
    <name type="common">Lactobacillus fermentum</name>
    <dbReference type="NCBI Taxonomy" id="1613"/>
    <lineage>
        <taxon>Bacteria</taxon>
        <taxon>Bacillati</taxon>
        <taxon>Bacillota</taxon>
        <taxon>Bacilli</taxon>
        <taxon>Lactobacillales</taxon>
        <taxon>Lactobacillaceae</taxon>
        <taxon>Limosilactobacillus</taxon>
    </lineage>
</organism>
<sequence length="383" mass="41006">MDQAHAEEILKKVIAIPTVNDNEKEVADYLASLFAPYEDQGVTIEELAYSPGRSNLIVTIGEGETTLGFSGHQDVVDPGDLADWDTDPFVPTIKEGRLIGRGASDMKSGLAAVVCAMLAMLEEKKVPGKIKLIATVGEESGEYGAAQVTDAGLADDLSALVIAEPTDGMRQICYTSKGVVDYHVTSKGIAAHSSRPHEGEDAIAHLLEFANEIQARLARLDKKDPVLGKLTSLITLIKGGEQINSVPSQAELSGNIRTIPGYTNQVIFDVIDGLIAELNAKPGYQLSVDYIYPEEPMPGDAHSPLVQLLQKVGLEVFGHTLTPVGGTGASDGSEFVRAKGDYPIVMVGPGSDSQHQPNEWVSLAAYHQAIAFYQQFANEFFGK</sequence>
<evidence type="ECO:0000313" key="16">
    <source>
        <dbReference type="EMBL" id="APU46718.1"/>
    </source>
</evidence>
<evidence type="ECO:0000256" key="14">
    <source>
        <dbReference type="ARBA" id="ARBA00051301"/>
    </source>
</evidence>
<dbReference type="Proteomes" id="UP000185427">
    <property type="component" value="Chromosome"/>
</dbReference>
<dbReference type="InterPro" id="IPR011650">
    <property type="entry name" value="Peptidase_M20_dimer"/>
</dbReference>
<evidence type="ECO:0000256" key="5">
    <source>
        <dbReference type="ARBA" id="ARBA00011921"/>
    </source>
</evidence>
<evidence type="ECO:0000256" key="8">
    <source>
        <dbReference type="ARBA" id="ARBA00022723"/>
    </source>
</evidence>
<comment type="pathway">
    <text evidence="3">Amino-acid biosynthesis; L-lysine biosynthesis via DAP pathway; LL-2,6-diaminopimelate from (S)-tetrahydrodipicolinate (succinylase route): step 3/3.</text>
</comment>